<keyword evidence="2 5" id="KW-0689">Ribosomal protein</keyword>
<name>A0A1F6C5K9_9BACT</name>
<evidence type="ECO:0000256" key="2">
    <source>
        <dbReference type="ARBA" id="ARBA00022980"/>
    </source>
</evidence>
<dbReference type="SUPFAM" id="SSF57716">
    <property type="entry name" value="Glucocorticoid receptor-like (DNA-binding domain)"/>
    <property type="match status" value="1"/>
</dbReference>
<comment type="caution">
    <text evidence="6">The sequence shown here is derived from an EMBL/GenBank/DDBJ whole genome shotgun (WGS) entry which is preliminary data.</text>
</comment>
<comment type="subunit">
    <text evidence="5">Part of the 30S ribosomal subunit. Contacts proteins S3 and S10.</text>
</comment>
<dbReference type="HAMAP" id="MF_00537">
    <property type="entry name" value="Ribosomal_uS14_1"/>
    <property type="match status" value="1"/>
</dbReference>
<evidence type="ECO:0000313" key="7">
    <source>
        <dbReference type="Proteomes" id="UP000178249"/>
    </source>
</evidence>
<dbReference type="Pfam" id="PF00253">
    <property type="entry name" value="Ribosomal_S14"/>
    <property type="match status" value="1"/>
</dbReference>
<protein>
    <recommendedName>
        <fullName evidence="4 5">Small ribosomal subunit protein uS14</fullName>
    </recommendedName>
</protein>
<evidence type="ECO:0000313" key="6">
    <source>
        <dbReference type="EMBL" id="OGG44445.1"/>
    </source>
</evidence>
<evidence type="ECO:0000256" key="3">
    <source>
        <dbReference type="ARBA" id="ARBA00023274"/>
    </source>
</evidence>
<dbReference type="GO" id="GO:0006412">
    <property type="term" value="P:translation"/>
    <property type="evidence" value="ECO:0007669"/>
    <property type="project" value="UniProtKB-UniRule"/>
</dbReference>
<gene>
    <name evidence="5" type="primary">rpsN</name>
    <name evidence="6" type="ORF">A2841_00545</name>
</gene>
<dbReference type="InterPro" id="IPR001209">
    <property type="entry name" value="Ribosomal_uS14"/>
</dbReference>
<organism evidence="6 7">
    <name type="scientific">Candidatus Kaiserbacteria bacterium RIFCSPHIGHO2_01_FULL_48_10</name>
    <dbReference type="NCBI Taxonomy" id="1798476"/>
    <lineage>
        <taxon>Bacteria</taxon>
        <taxon>Candidatus Kaiseribacteriota</taxon>
    </lineage>
</organism>
<dbReference type="PANTHER" id="PTHR19836">
    <property type="entry name" value="30S RIBOSOMAL PROTEIN S14"/>
    <property type="match status" value="1"/>
</dbReference>
<dbReference type="GO" id="GO:0005737">
    <property type="term" value="C:cytoplasm"/>
    <property type="evidence" value="ECO:0007669"/>
    <property type="project" value="UniProtKB-ARBA"/>
</dbReference>
<evidence type="ECO:0000256" key="5">
    <source>
        <dbReference type="HAMAP-Rule" id="MF_00537"/>
    </source>
</evidence>
<dbReference type="PANTHER" id="PTHR19836:SF19">
    <property type="entry name" value="SMALL RIBOSOMAL SUBUNIT PROTEIN US14M"/>
    <property type="match status" value="1"/>
</dbReference>
<dbReference type="AlphaFoldDB" id="A0A1F6C5K9"/>
<proteinExistence type="inferred from homology"/>
<sequence length="89" mass="10179">MAKKSQLARNAKRIKLAARFSAKRAALKKAGDWEGLQKIPRNASPVRIKNRCAVTGRSRGYMRYFGLSRQQFREMARRGELPGVKKSSW</sequence>
<dbReference type="GO" id="GO:0003735">
    <property type="term" value="F:structural constituent of ribosome"/>
    <property type="evidence" value="ECO:0007669"/>
    <property type="project" value="InterPro"/>
</dbReference>
<dbReference type="NCBIfam" id="NF006477">
    <property type="entry name" value="PRK08881.1"/>
    <property type="match status" value="1"/>
</dbReference>
<comment type="similarity">
    <text evidence="1 5">Belongs to the universal ribosomal protein uS14 family.</text>
</comment>
<keyword evidence="5" id="KW-0699">rRNA-binding</keyword>
<dbReference type="InterPro" id="IPR018271">
    <property type="entry name" value="Ribosomal_uS14_CS"/>
</dbReference>
<dbReference type="Gene3D" id="4.10.830.10">
    <property type="entry name" value="30s Ribosomal Protein S14, Chain N"/>
    <property type="match status" value="1"/>
</dbReference>
<dbReference type="PROSITE" id="PS00527">
    <property type="entry name" value="RIBOSOMAL_S14"/>
    <property type="match status" value="1"/>
</dbReference>
<dbReference type="EMBL" id="MFKP01000009">
    <property type="protein sequence ID" value="OGG44445.1"/>
    <property type="molecule type" value="Genomic_DNA"/>
</dbReference>
<keyword evidence="3 5" id="KW-0687">Ribonucleoprotein</keyword>
<dbReference type="GO" id="GO:0019843">
    <property type="term" value="F:rRNA binding"/>
    <property type="evidence" value="ECO:0007669"/>
    <property type="project" value="UniProtKB-UniRule"/>
</dbReference>
<dbReference type="Proteomes" id="UP000178249">
    <property type="component" value="Unassembled WGS sequence"/>
</dbReference>
<dbReference type="InterPro" id="IPR043140">
    <property type="entry name" value="Ribosomal_uS14_sf"/>
</dbReference>
<evidence type="ECO:0000256" key="4">
    <source>
        <dbReference type="ARBA" id="ARBA00035167"/>
    </source>
</evidence>
<dbReference type="GO" id="GO:0015935">
    <property type="term" value="C:small ribosomal subunit"/>
    <property type="evidence" value="ECO:0007669"/>
    <property type="project" value="TreeGrafter"/>
</dbReference>
<comment type="function">
    <text evidence="5">Binds 16S rRNA, required for the assembly of 30S particles and may also be responsible for determining the conformation of the 16S rRNA at the A site.</text>
</comment>
<reference evidence="6 7" key="1">
    <citation type="journal article" date="2016" name="Nat. Commun.">
        <title>Thousands of microbial genomes shed light on interconnected biogeochemical processes in an aquifer system.</title>
        <authorList>
            <person name="Anantharaman K."/>
            <person name="Brown C.T."/>
            <person name="Hug L.A."/>
            <person name="Sharon I."/>
            <person name="Castelle C.J."/>
            <person name="Probst A.J."/>
            <person name="Thomas B.C."/>
            <person name="Singh A."/>
            <person name="Wilkins M.J."/>
            <person name="Karaoz U."/>
            <person name="Brodie E.L."/>
            <person name="Williams K.H."/>
            <person name="Hubbard S.S."/>
            <person name="Banfield J.F."/>
        </authorList>
    </citation>
    <scope>NUCLEOTIDE SEQUENCE [LARGE SCALE GENOMIC DNA]</scope>
</reference>
<evidence type="ECO:0000256" key="1">
    <source>
        <dbReference type="ARBA" id="ARBA00009083"/>
    </source>
</evidence>
<accession>A0A1F6C5K9</accession>
<keyword evidence="5" id="KW-0694">RNA-binding</keyword>
<dbReference type="InterPro" id="IPR023036">
    <property type="entry name" value="Ribosomal_uS14_bac/plastid"/>
</dbReference>